<dbReference type="InterPro" id="IPR004538">
    <property type="entry name" value="Hemolysin_A/TlyA"/>
</dbReference>
<evidence type="ECO:0000313" key="6">
    <source>
        <dbReference type="Proteomes" id="UP000246303"/>
    </source>
</evidence>
<evidence type="ECO:0000259" key="4">
    <source>
        <dbReference type="SMART" id="SM00363"/>
    </source>
</evidence>
<dbReference type="Pfam" id="PF01479">
    <property type="entry name" value="S4"/>
    <property type="match status" value="1"/>
</dbReference>
<evidence type="ECO:0000256" key="2">
    <source>
        <dbReference type="ARBA" id="ARBA00029460"/>
    </source>
</evidence>
<dbReference type="GO" id="GO:0003723">
    <property type="term" value="F:RNA binding"/>
    <property type="evidence" value="ECO:0007669"/>
    <property type="project" value="UniProtKB-KW"/>
</dbReference>
<dbReference type="AlphaFoldDB" id="A0A2V3DSW6"/>
<dbReference type="NCBIfam" id="TIGR00478">
    <property type="entry name" value="tly"/>
    <property type="match status" value="1"/>
</dbReference>
<dbReference type="InterPro" id="IPR029063">
    <property type="entry name" value="SAM-dependent_MTases_sf"/>
</dbReference>
<dbReference type="PANTHER" id="PTHR32319">
    <property type="entry name" value="BACTERIAL HEMOLYSIN-LIKE PROTEIN"/>
    <property type="match status" value="1"/>
</dbReference>
<evidence type="ECO:0000256" key="1">
    <source>
        <dbReference type="ARBA" id="ARBA00022884"/>
    </source>
</evidence>
<dbReference type="Gene3D" id="3.10.290.10">
    <property type="entry name" value="RNA-binding S4 domain"/>
    <property type="match status" value="1"/>
</dbReference>
<dbReference type="SUPFAM" id="SSF53335">
    <property type="entry name" value="S-adenosyl-L-methionine-dependent methyltransferases"/>
    <property type="match status" value="1"/>
</dbReference>
<dbReference type="InterPro" id="IPR002942">
    <property type="entry name" value="S4_RNA-bd"/>
</dbReference>
<dbReference type="InterPro" id="IPR047048">
    <property type="entry name" value="TlyA"/>
</dbReference>
<keyword evidence="5" id="KW-0808">Transferase</keyword>
<dbReference type="InterPro" id="IPR036986">
    <property type="entry name" value="S4_RNA-bd_sf"/>
</dbReference>
<accession>A0A2V3DSW6</accession>
<dbReference type="InterPro" id="IPR002877">
    <property type="entry name" value="RNA_MeTrfase_FtsJ_dom"/>
</dbReference>
<dbReference type="PROSITE" id="PS50889">
    <property type="entry name" value="S4"/>
    <property type="match status" value="1"/>
</dbReference>
<keyword evidence="6" id="KW-1185">Reference proteome</keyword>
<sequence length="268" mass="28272">MTRLDQELANRGLARSRTVAATLIKAGRVQVGGAPVRKSALSVDEHSDIMVLPGTEEDYVSRAGHKLAGALAYFPNVSIAGKRCLDAGASTGGFTDVLLRRGAATVAAVDVGHGQLVDSLRNDTRVAVHEGLNIRYMLPEDIGGPADLTVCDLSFISLTLVMAPLTLSTKVGGQLVLMVKPQFEVGKDRLARTGVVSSENERRRAVALVASAAVANGLLLEGIGVSPLPGQDGNIEYFLLASRLVSAPAPKIEEQDRSVETLLSLLWP</sequence>
<dbReference type="PANTHER" id="PTHR32319:SF0">
    <property type="entry name" value="BACTERIAL HEMOLYSIN-LIKE PROTEIN"/>
    <property type="match status" value="1"/>
</dbReference>
<protein>
    <submittedName>
        <fullName evidence="5">16S/23S rRNA (Cytidine-2'-O)-methyltransferase</fullName>
    </submittedName>
</protein>
<comment type="caution">
    <text evidence="5">The sequence shown here is derived from an EMBL/GenBank/DDBJ whole genome shotgun (WGS) entry which is preliminary data.</text>
</comment>
<reference evidence="5 6" key="1">
    <citation type="submission" date="2018-05" db="EMBL/GenBank/DDBJ databases">
        <title>Genetic diversity of glacier-inhabiting Cryobacterium bacteria in China and description of Cryobacterium mengkeensis sp. nov. and Arthrobacter glacialis sp. nov.</title>
        <authorList>
            <person name="Liu Q."/>
            <person name="Xin Y.-H."/>
        </authorList>
    </citation>
    <scope>NUCLEOTIDE SEQUENCE [LARGE SCALE GENOMIC DNA]</scope>
    <source>
        <strain evidence="5 6">GP3</strain>
    </source>
</reference>
<proteinExistence type="inferred from homology"/>
<keyword evidence="1 3" id="KW-0694">RNA-binding</keyword>
<comment type="similarity">
    <text evidence="2">Belongs to the TlyA family.</text>
</comment>
<dbReference type="Gene3D" id="3.40.50.150">
    <property type="entry name" value="Vaccinia Virus protein VP39"/>
    <property type="match status" value="1"/>
</dbReference>
<gene>
    <name evidence="5" type="ORF">CVS29_08805</name>
</gene>
<dbReference type="GO" id="GO:0032259">
    <property type="term" value="P:methylation"/>
    <property type="evidence" value="ECO:0007669"/>
    <property type="project" value="UniProtKB-KW"/>
</dbReference>
<dbReference type="CDD" id="cd00165">
    <property type="entry name" value="S4"/>
    <property type="match status" value="1"/>
</dbReference>
<dbReference type="SUPFAM" id="SSF55174">
    <property type="entry name" value="Alpha-L RNA-binding motif"/>
    <property type="match status" value="1"/>
</dbReference>
<evidence type="ECO:0000256" key="3">
    <source>
        <dbReference type="PROSITE-ProRule" id="PRU00182"/>
    </source>
</evidence>
<dbReference type="PIRSF" id="PIRSF005578">
    <property type="entry name" value="TlyA"/>
    <property type="match status" value="1"/>
</dbReference>
<name>A0A2V3DSW6_9MICC</name>
<dbReference type="Pfam" id="PF01728">
    <property type="entry name" value="FtsJ"/>
    <property type="match status" value="1"/>
</dbReference>
<dbReference type="OrthoDB" id="9784736at2"/>
<dbReference type="SMART" id="SM00363">
    <property type="entry name" value="S4"/>
    <property type="match status" value="1"/>
</dbReference>
<dbReference type="GO" id="GO:0008168">
    <property type="term" value="F:methyltransferase activity"/>
    <property type="evidence" value="ECO:0007669"/>
    <property type="project" value="UniProtKB-KW"/>
</dbReference>
<feature type="domain" description="RNA-binding S4" evidence="4">
    <location>
        <begin position="2"/>
        <end position="68"/>
    </location>
</feature>
<organism evidence="5 6">
    <name type="scientific">Arthrobacter psychrochitiniphilus</name>
    <dbReference type="NCBI Taxonomy" id="291045"/>
    <lineage>
        <taxon>Bacteria</taxon>
        <taxon>Bacillati</taxon>
        <taxon>Actinomycetota</taxon>
        <taxon>Actinomycetes</taxon>
        <taxon>Micrococcales</taxon>
        <taxon>Micrococcaceae</taxon>
        <taxon>Arthrobacter</taxon>
    </lineage>
</organism>
<evidence type="ECO:0000313" key="5">
    <source>
        <dbReference type="EMBL" id="PXA65365.1"/>
    </source>
</evidence>
<keyword evidence="5" id="KW-0489">Methyltransferase</keyword>
<dbReference type="EMBL" id="QHLZ01000005">
    <property type="protein sequence ID" value="PXA65365.1"/>
    <property type="molecule type" value="Genomic_DNA"/>
</dbReference>
<dbReference type="RefSeq" id="WP_110105974.1">
    <property type="nucleotide sequence ID" value="NZ_JACBZZ010000001.1"/>
</dbReference>
<dbReference type="CDD" id="cd02440">
    <property type="entry name" value="AdoMet_MTases"/>
    <property type="match status" value="1"/>
</dbReference>
<dbReference type="Proteomes" id="UP000246303">
    <property type="component" value="Unassembled WGS sequence"/>
</dbReference>